<accession>A0AA42CTK5</accession>
<feature type="transmembrane region" description="Helical" evidence="1">
    <location>
        <begin position="145"/>
        <end position="169"/>
    </location>
</feature>
<sequence length="180" mass="18983">MTDSARGIGWGWILAYGVVSLLLGIVAIFLPIPATFAATIVIGAYLIAAGLFSLLAGVFGKGHEGRGYAVIVGLLSLLGGLVMMFQPMVGAISLTLLLALFLIVRGVTDLAWGVRFRRGRGLMIVLGVLNLLFAGYIIYSMPVAALALPGILLGFSFLLSGATWTMFALDHRGESLRLGE</sequence>
<feature type="transmembrane region" description="Helical" evidence="1">
    <location>
        <begin position="12"/>
        <end position="30"/>
    </location>
</feature>
<keyword evidence="3" id="KW-1185">Reference proteome</keyword>
<dbReference type="RefSeq" id="WP_265268369.1">
    <property type="nucleotide sequence ID" value="NZ_JANFAV010000003.1"/>
</dbReference>
<gene>
    <name evidence="2" type="ORF">NEE01_06690</name>
</gene>
<reference evidence="2" key="1">
    <citation type="submission" date="2022-06" db="EMBL/GenBank/DDBJ databases">
        <title>Sphingomonas sp. nov. isolated from rhizosphere soil of tomato.</title>
        <authorList>
            <person name="Dong H."/>
            <person name="Gao R."/>
        </authorList>
    </citation>
    <scope>NUCLEOTIDE SEQUENCE</scope>
    <source>
        <strain evidence="2">MMSM24</strain>
    </source>
</reference>
<feature type="transmembrane region" description="Helical" evidence="1">
    <location>
        <begin position="91"/>
        <end position="114"/>
    </location>
</feature>
<dbReference type="PANTHER" id="PTHR34989:SF1">
    <property type="entry name" value="PROTEIN HDED"/>
    <property type="match status" value="1"/>
</dbReference>
<comment type="caution">
    <text evidence="2">The sequence shown here is derived from an EMBL/GenBank/DDBJ whole genome shotgun (WGS) entry which is preliminary data.</text>
</comment>
<protein>
    <submittedName>
        <fullName evidence="2">DUF308 domain-containing protein</fullName>
    </submittedName>
</protein>
<keyword evidence="1" id="KW-0472">Membrane</keyword>
<organism evidence="2 3">
    <name type="scientific">Sphingomonas lycopersici</name>
    <dbReference type="NCBI Taxonomy" id="2951807"/>
    <lineage>
        <taxon>Bacteria</taxon>
        <taxon>Pseudomonadati</taxon>
        <taxon>Pseudomonadota</taxon>
        <taxon>Alphaproteobacteria</taxon>
        <taxon>Sphingomonadales</taxon>
        <taxon>Sphingomonadaceae</taxon>
        <taxon>Sphingomonas</taxon>
    </lineage>
</organism>
<dbReference type="PANTHER" id="PTHR34989">
    <property type="entry name" value="PROTEIN HDED"/>
    <property type="match status" value="1"/>
</dbReference>
<dbReference type="AlphaFoldDB" id="A0AA42CTK5"/>
<dbReference type="InterPro" id="IPR005325">
    <property type="entry name" value="DUF308_memb"/>
</dbReference>
<dbReference type="Pfam" id="PF03729">
    <property type="entry name" value="DUF308"/>
    <property type="match status" value="1"/>
</dbReference>
<feature type="transmembrane region" description="Helical" evidence="1">
    <location>
        <begin position="67"/>
        <end position="85"/>
    </location>
</feature>
<dbReference type="Proteomes" id="UP001165565">
    <property type="component" value="Unassembled WGS sequence"/>
</dbReference>
<evidence type="ECO:0000256" key="1">
    <source>
        <dbReference type="SAM" id="Phobius"/>
    </source>
</evidence>
<evidence type="ECO:0000313" key="3">
    <source>
        <dbReference type="Proteomes" id="UP001165565"/>
    </source>
</evidence>
<dbReference type="InterPro" id="IPR052712">
    <property type="entry name" value="Acid_resist_chaperone_HdeD"/>
</dbReference>
<proteinExistence type="predicted"/>
<name>A0AA42CTK5_9SPHN</name>
<evidence type="ECO:0000313" key="2">
    <source>
        <dbReference type="EMBL" id="MCW6534471.1"/>
    </source>
</evidence>
<feature type="transmembrane region" description="Helical" evidence="1">
    <location>
        <begin position="36"/>
        <end position="60"/>
    </location>
</feature>
<keyword evidence="1" id="KW-0812">Transmembrane</keyword>
<dbReference type="GO" id="GO:0005886">
    <property type="term" value="C:plasma membrane"/>
    <property type="evidence" value="ECO:0007669"/>
    <property type="project" value="TreeGrafter"/>
</dbReference>
<keyword evidence="1" id="KW-1133">Transmembrane helix</keyword>
<feature type="transmembrane region" description="Helical" evidence="1">
    <location>
        <begin position="121"/>
        <end position="139"/>
    </location>
</feature>
<dbReference type="EMBL" id="JANFAV010000003">
    <property type="protein sequence ID" value="MCW6534471.1"/>
    <property type="molecule type" value="Genomic_DNA"/>
</dbReference>